<protein>
    <recommendedName>
        <fullName evidence="4">WD40 repeat protein</fullName>
    </recommendedName>
</protein>
<evidence type="ECO:0008006" key="4">
    <source>
        <dbReference type="Google" id="ProtNLM"/>
    </source>
</evidence>
<dbReference type="AlphaFoldDB" id="A0A9X4BI66"/>
<evidence type="ECO:0000256" key="1">
    <source>
        <dbReference type="SAM" id="SignalP"/>
    </source>
</evidence>
<organism evidence="2 3">
    <name type="scientific">Tahibacter soli</name>
    <dbReference type="NCBI Taxonomy" id="2983605"/>
    <lineage>
        <taxon>Bacteria</taxon>
        <taxon>Pseudomonadati</taxon>
        <taxon>Pseudomonadota</taxon>
        <taxon>Gammaproteobacteria</taxon>
        <taxon>Lysobacterales</taxon>
        <taxon>Rhodanobacteraceae</taxon>
        <taxon>Tahibacter</taxon>
    </lineage>
</organism>
<feature type="signal peptide" evidence="1">
    <location>
        <begin position="1"/>
        <end position="21"/>
    </location>
</feature>
<dbReference type="EMBL" id="JAOVZO020000003">
    <property type="protein sequence ID" value="MDC8011892.1"/>
    <property type="molecule type" value="Genomic_DNA"/>
</dbReference>
<proteinExistence type="predicted"/>
<gene>
    <name evidence="2" type="ORF">OD750_004955</name>
</gene>
<sequence length="428" mass="43484">MQRHFRAFVAIVAFAANAADAQTPHRVLGAGGAEPNALLRDPAVAANGGLLVFTTTANNLGAAAGAALNVYAYDPDGAVIRLVSRNPTTGTVADGNCFLPVASRDGRYVAFESLAGNLGPSPAGLQILRVDRATGAVARASQSASGTPGGDQSRFPSMSADGRYVAFQSFANALVTGDDNDRADIFVKDMQTGSLDVASRNASGAFADDNAVALSNQALSDDARYVAFASAASNMVAGLAGGVQQVYLRDRGTATTSLVSRNASGAAGTGPSDQAAISSNGRYVVFRSFASNLVTGATSRVFRLDRTNGALVAVPRPLAPNATGCRAPKIADTGDVVMICDMTAPTPAQAWRWPSGATAPELLSRDAQNPAVPGAGASGGGIGIGADGTVIAFESQAANLVAGDGNGVADVFWFGTPGNDRIFFDDFE</sequence>
<evidence type="ECO:0000313" key="2">
    <source>
        <dbReference type="EMBL" id="MDC8011892.1"/>
    </source>
</evidence>
<dbReference type="PANTHER" id="PTHR36842">
    <property type="entry name" value="PROTEIN TOLB HOMOLOG"/>
    <property type="match status" value="1"/>
</dbReference>
<keyword evidence="3" id="KW-1185">Reference proteome</keyword>
<evidence type="ECO:0000313" key="3">
    <source>
        <dbReference type="Proteomes" id="UP001139971"/>
    </source>
</evidence>
<dbReference type="RefSeq" id="WP_263543161.1">
    <property type="nucleotide sequence ID" value="NZ_JAOVZO020000003.1"/>
</dbReference>
<reference evidence="2" key="1">
    <citation type="submission" date="2023-02" db="EMBL/GenBank/DDBJ databases">
        <title>Tahibacter soli sp. nov. isolated from soil.</title>
        <authorList>
            <person name="Baek J.H."/>
            <person name="Lee J.K."/>
            <person name="Choi D.G."/>
            <person name="Jeon C.O."/>
        </authorList>
    </citation>
    <scope>NUCLEOTIDE SEQUENCE</scope>
    <source>
        <strain evidence="2">BL</strain>
    </source>
</reference>
<name>A0A9X4BI66_9GAMM</name>
<keyword evidence="1" id="KW-0732">Signal</keyword>
<dbReference type="Proteomes" id="UP001139971">
    <property type="component" value="Unassembled WGS sequence"/>
</dbReference>
<accession>A0A9X4BI66</accession>
<comment type="caution">
    <text evidence="2">The sequence shown here is derived from an EMBL/GenBank/DDBJ whole genome shotgun (WGS) entry which is preliminary data.</text>
</comment>
<feature type="chain" id="PRO_5040817326" description="WD40 repeat protein" evidence="1">
    <location>
        <begin position="22"/>
        <end position="428"/>
    </location>
</feature>
<dbReference type="SUPFAM" id="SSF82171">
    <property type="entry name" value="DPP6 N-terminal domain-like"/>
    <property type="match status" value="1"/>
</dbReference>
<dbReference type="InterPro" id="IPR011042">
    <property type="entry name" value="6-blade_b-propeller_TolB-like"/>
</dbReference>
<dbReference type="Gene3D" id="2.120.10.30">
    <property type="entry name" value="TolB, C-terminal domain"/>
    <property type="match status" value="1"/>
</dbReference>